<proteinExistence type="predicted"/>
<keyword evidence="2" id="KW-1185">Reference proteome</keyword>
<organism evidence="1 2">
    <name type="scientific">Euzebya pacifica</name>
    <dbReference type="NCBI Taxonomy" id="1608957"/>
    <lineage>
        <taxon>Bacteria</taxon>
        <taxon>Bacillati</taxon>
        <taxon>Actinomycetota</taxon>
        <taxon>Nitriliruptoria</taxon>
        <taxon>Euzebyales</taxon>
    </lineage>
</organism>
<evidence type="ECO:0008006" key="3">
    <source>
        <dbReference type="Google" id="ProtNLM"/>
    </source>
</evidence>
<gene>
    <name evidence="1" type="ORF">DVS28_a0257</name>
</gene>
<dbReference type="AlphaFoldDB" id="A0A346XRW7"/>
<name>A0A346XRW7_9ACTN</name>
<accession>A0A346XRW7</accession>
<dbReference type="OrthoDB" id="9798761at2"/>
<sequence length="134" mass="15261">MRQYGFVCGGQRRWYSRTLHQLEAGDLVFAYVPKRGYVGVGVVEEPACPVRDFTVEFGGGHRSLLDMPLRQPNLAENADDDERSEYCVRVRWSDTRSADAAVRESGMYANQNTATKLRDQETLAVLRREFDLPT</sequence>
<dbReference type="RefSeq" id="WP_114589834.1">
    <property type="nucleotide sequence ID" value="NZ_CP031165.1"/>
</dbReference>
<dbReference type="EMBL" id="CP031165">
    <property type="protein sequence ID" value="AXV04964.1"/>
    <property type="molecule type" value="Genomic_DNA"/>
</dbReference>
<evidence type="ECO:0000313" key="1">
    <source>
        <dbReference type="EMBL" id="AXV04964.1"/>
    </source>
</evidence>
<reference evidence="1 2" key="1">
    <citation type="submission" date="2018-09" db="EMBL/GenBank/DDBJ databases">
        <title>Complete genome sequence of Euzebya sp. DY32-46 isolated from seawater of Pacific Ocean.</title>
        <authorList>
            <person name="Xu L."/>
            <person name="Wu Y.-H."/>
            <person name="Xu X.-W."/>
        </authorList>
    </citation>
    <scope>NUCLEOTIDE SEQUENCE [LARGE SCALE GENOMIC DNA]</scope>
    <source>
        <strain evidence="1 2">DY32-46</strain>
    </source>
</reference>
<dbReference type="KEGG" id="euz:DVS28_a0257"/>
<dbReference type="Proteomes" id="UP000264006">
    <property type="component" value="Chromosome"/>
</dbReference>
<evidence type="ECO:0000313" key="2">
    <source>
        <dbReference type="Proteomes" id="UP000264006"/>
    </source>
</evidence>
<protein>
    <recommendedName>
        <fullName evidence="3">EVE domain-containing protein</fullName>
    </recommendedName>
</protein>